<name>A0A8J9UGU5_9NEOP</name>
<dbReference type="GO" id="GO:0007623">
    <property type="term" value="P:circadian rhythm"/>
    <property type="evidence" value="ECO:0007669"/>
    <property type="project" value="UniProtKB-ARBA"/>
</dbReference>
<evidence type="ECO:0000256" key="4">
    <source>
        <dbReference type="SAM" id="SignalP"/>
    </source>
</evidence>
<evidence type="ECO:0000256" key="1">
    <source>
        <dbReference type="ARBA" id="ARBA00022729"/>
    </source>
</evidence>
<evidence type="ECO:0000256" key="2">
    <source>
        <dbReference type="ARBA" id="ARBA00023108"/>
    </source>
</evidence>
<keyword evidence="2" id="KW-0090">Biological rhythms</keyword>
<comment type="similarity">
    <text evidence="3">Belongs to the TO family.</text>
</comment>
<dbReference type="Proteomes" id="UP000838878">
    <property type="component" value="Chromosome 14"/>
</dbReference>
<feature type="non-terminal residue" evidence="5">
    <location>
        <position position="243"/>
    </location>
</feature>
<feature type="signal peptide" evidence="4">
    <location>
        <begin position="1"/>
        <end position="20"/>
    </location>
</feature>
<evidence type="ECO:0000313" key="6">
    <source>
        <dbReference type="Proteomes" id="UP000838878"/>
    </source>
</evidence>
<protein>
    <submittedName>
        <fullName evidence="5">Uncharacterized protein</fullName>
    </submittedName>
</protein>
<sequence length="243" mass="27804">MHIVLCSFSYIFVFLVAVEGFELSELGFKKCHLEDEECLLTSFRLALPRFVQGIPEYGVEVMDEMVIDNVKFEITGLKLTLKDARLKGDKDIILDKTKFDTSKKTITVDYHVPLYILTGRYNTDGKILTLPVQGEGDIEIRLQNVVVRSKVNYDLLKKDDKTYIAVKQNSYEFTIGDAHYNLTNLFRGNKELSETTLKFINDNSKDVTLEFGKPVLDVVSKKTFRNVKKFLAKAPLEDITIID</sequence>
<dbReference type="OrthoDB" id="8113209at2759"/>
<dbReference type="GO" id="GO:0005615">
    <property type="term" value="C:extracellular space"/>
    <property type="evidence" value="ECO:0007669"/>
    <property type="project" value="TreeGrafter"/>
</dbReference>
<dbReference type="PANTHER" id="PTHR11008">
    <property type="entry name" value="PROTEIN TAKEOUT-LIKE PROTEIN"/>
    <property type="match status" value="1"/>
</dbReference>
<feature type="chain" id="PRO_5035450368" evidence="4">
    <location>
        <begin position="21"/>
        <end position="243"/>
    </location>
</feature>
<dbReference type="InterPro" id="IPR038606">
    <property type="entry name" value="To_sf"/>
</dbReference>
<accession>A0A8J9UGU5</accession>
<dbReference type="Gene3D" id="3.15.10.30">
    <property type="entry name" value="Haemolymph juvenile hormone binding protein"/>
    <property type="match status" value="1"/>
</dbReference>
<dbReference type="SMART" id="SM00700">
    <property type="entry name" value="JHBP"/>
    <property type="match status" value="1"/>
</dbReference>
<reference evidence="5" key="1">
    <citation type="submission" date="2021-12" db="EMBL/GenBank/DDBJ databases">
        <authorList>
            <person name="Martin H S."/>
        </authorList>
    </citation>
    <scope>NUCLEOTIDE SEQUENCE</scope>
</reference>
<evidence type="ECO:0000313" key="5">
    <source>
        <dbReference type="EMBL" id="CAH0720081.1"/>
    </source>
</evidence>
<dbReference type="FunFam" id="3.15.10.30:FF:000001">
    <property type="entry name" value="Takeout-like protein 1"/>
    <property type="match status" value="1"/>
</dbReference>
<dbReference type="Pfam" id="PF06585">
    <property type="entry name" value="JHBP"/>
    <property type="match status" value="1"/>
</dbReference>
<gene>
    <name evidence="5" type="ORF">BINO364_LOCUS6353</name>
</gene>
<dbReference type="PANTHER" id="PTHR11008:SF32">
    <property type="entry name" value="CIRCADIAN CLOCK-CONTROLLED PROTEIN DAYWAKE-RELATED"/>
    <property type="match status" value="1"/>
</dbReference>
<organism evidence="5 6">
    <name type="scientific">Brenthis ino</name>
    <name type="common">lesser marbled fritillary</name>
    <dbReference type="NCBI Taxonomy" id="405034"/>
    <lineage>
        <taxon>Eukaryota</taxon>
        <taxon>Metazoa</taxon>
        <taxon>Ecdysozoa</taxon>
        <taxon>Arthropoda</taxon>
        <taxon>Hexapoda</taxon>
        <taxon>Insecta</taxon>
        <taxon>Pterygota</taxon>
        <taxon>Neoptera</taxon>
        <taxon>Endopterygota</taxon>
        <taxon>Lepidoptera</taxon>
        <taxon>Glossata</taxon>
        <taxon>Ditrysia</taxon>
        <taxon>Papilionoidea</taxon>
        <taxon>Nymphalidae</taxon>
        <taxon>Heliconiinae</taxon>
        <taxon>Argynnini</taxon>
        <taxon>Brenthis</taxon>
    </lineage>
</organism>
<proteinExistence type="inferred from homology"/>
<dbReference type="EMBL" id="OV170234">
    <property type="protein sequence ID" value="CAH0720081.1"/>
    <property type="molecule type" value="Genomic_DNA"/>
</dbReference>
<dbReference type="InterPro" id="IPR010562">
    <property type="entry name" value="Haemolymph_juvenile_hormone-bd"/>
</dbReference>
<keyword evidence="1 4" id="KW-0732">Signal</keyword>
<keyword evidence="6" id="KW-1185">Reference proteome</keyword>
<dbReference type="AlphaFoldDB" id="A0A8J9UGU5"/>
<evidence type="ECO:0000256" key="3">
    <source>
        <dbReference type="ARBA" id="ARBA00060902"/>
    </source>
</evidence>